<proteinExistence type="predicted"/>
<protein>
    <submittedName>
        <fullName evidence="2">R-spondin-1 isoform X1</fullName>
    </submittedName>
</protein>
<keyword evidence="1" id="KW-1185">Reference proteome</keyword>
<sequence>MRLGLCVVALVLSWMHLATAAGSRGIKGKRQRRISTEGSQACAKGCELCSEVNGCLKCSPKLFILLERNDIRQVGVCLPSCPPGYFDARNPDMNKCIKCKIEHCEACFSHNFCTKCKENLYLHKGRCYPACPEGSVAANGTMECSSPAQCEMSEWSLWGPCSKKKKLCGFRRGLEERTRRVLQAPGGDHTVCSDTKETRRCTVRRTPCSEGAGVGLPPACFPGKHRSELKSTVSSSPKGISRQPSGQGNRRRGNRDLGQGRGLSDDGIARPDPRLSNKLAAQGTKQNAFPGQPWMAHLAMVVTVRVSQSQGPGEMSSQGLGAGATHGREKRLGQLSW</sequence>
<name>A0AC58REE2_CAMBA</name>
<reference evidence="2" key="1">
    <citation type="submission" date="2025-08" db="UniProtKB">
        <authorList>
            <consortium name="RefSeq"/>
        </authorList>
    </citation>
    <scope>IDENTIFICATION</scope>
    <source>
        <tissue evidence="2">Blood</tissue>
    </source>
</reference>
<accession>A0AC58REE2</accession>
<dbReference type="Proteomes" id="UP001732780">
    <property type="component" value="Chromosome 13"/>
</dbReference>
<evidence type="ECO:0000313" key="2">
    <source>
        <dbReference type="RefSeq" id="XP_074232902.1"/>
    </source>
</evidence>
<dbReference type="RefSeq" id="XP_074232902.1">
    <property type="nucleotide sequence ID" value="XM_074376801.1"/>
</dbReference>
<gene>
    <name evidence="2" type="primary">RSPO1</name>
</gene>
<evidence type="ECO:0000313" key="1">
    <source>
        <dbReference type="Proteomes" id="UP001732780"/>
    </source>
</evidence>
<organism evidence="1 2">
    <name type="scientific">Camelus bactrianus</name>
    <name type="common">Bactrian camel</name>
    <dbReference type="NCBI Taxonomy" id="9837"/>
    <lineage>
        <taxon>Eukaryota</taxon>
        <taxon>Metazoa</taxon>
        <taxon>Chordata</taxon>
        <taxon>Craniata</taxon>
        <taxon>Vertebrata</taxon>
        <taxon>Euteleostomi</taxon>
        <taxon>Mammalia</taxon>
        <taxon>Eutheria</taxon>
        <taxon>Laurasiatheria</taxon>
        <taxon>Artiodactyla</taxon>
        <taxon>Tylopoda</taxon>
        <taxon>Camelidae</taxon>
        <taxon>Camelus</taxon>
    </lineage>
</organism>